<evidence type="ECO:0000256" key="2">
    <source>
        <dbReference type="ARBA" id="ARBA00010690"/>
    </source>
</evidence>
<feature type="compositionally biased region" description="Basic and acidic residues" evidence="7">
    <location>
        <begin position="220"/>
        <end position="237"/>
    </location>
</feature>
<dbReference type="SUPFAM" id="SSF160544">
    <property type="entry name" value="EscU C-terminal domain-like"/>
    <property type="match status" value="1"/>
</dbReference>
<dbReference type="GO" id="GO:0005886">
    <property type="term" value="C:plasma membrane"/>
    <property type="evidence" value="ECO:0007669"/>
    <property type="project" value="UniProtKB-SubCell"/>
</dbReference>
<evidence type="ECO:0000256" key="8">
    <source>
        <dbReference type="SAM" id="Phobius"/>
    </source>
</evidence>
<sequence>MSDEKTEEPSEQKLRKVREEGQVAKSTDLVEVACLGAIFITLQAGEHYLAGTLRAIVQDALDFCASDRSLQQLGIAAADIGMHAAVLLCGIAAVALGAALCALVPQTGLQMSFEAVMPKFTAVSPASGITKIFSMNSMVDLIKMTVKAAIIVVVMWQTIESAMPVVASALNQSIPQLIHVLWSVVMHILAVAFGVFIVIAAFDYKLQTWLFVRKNRMSKDEVKREHKENDGNPEMKGERKRRAKEISQEGPKRGIANANVVVVNPVHYAVALRYDPVEFPLPVVLAKGTDHEALLLRRYATEAGVPIVANPPVARMLHKVPESQPIPEELFEVVAAILRWVDSLAIQPARTEP</sequence>
<feature type="transmembrane region" description="Helical" evidence="8">
    <location>
        <begin position="141"/>
        <end position="159"/>
    </location>
</feature>
<dbReference type="PRINTS" id="PR00950">
    <property type="entry name" value="TYPE3IMSPROT"/>
</dbReference>
<dbReference type="Gene3D" id="3.40.1690.10">
    <property type="entry name" value="secretion proteins EscU"/>
    <property type="match status" value="1"/>
</dbReference>
<evidence type="ECO:0000256" key="1">
    <source>
        <dbReference type="ARBA" id="ARBA00004651"/>
    </source>
</evidence>
<dbReference type="Proteomes" id="UP000494329">
    <property type="component" value="Unassembled WGS sequence"/>
</dbReference>
<dbReference type="PANTHER" id="PTHR30531">
    <property type="entry name" value="FLAGELLAR BIOSYNTHETIC PROTEIN FLHB"/>
    <property type="match status" value="1"/>
</dbReference>
<dbReference type="RefSeq" id="WP_175114692.1">
    <property type="nucleotide sequence ID" value="NZ_CADIKF010000063.1"/>
</dbReference>
<dbReference type="InterPro" id="IPR006307">
    <property type="entry name" value="BsaZ-like"/>
</dbReference>
<evidence type="ECO:0000256" key="7">
    <source>
        <dbReference type="SAM" id="MobiDB-lite"/>
    </source>
</evidence>
<dbReference type="AlphaFoldDB" id="A0A6J5EWP8"/>
<feature type="transmembrane region" description="Helical" evidence="8">
    <location>
        <begin position="179"/>
        <end position="204"/>
    </location>
</feature>
<evidence type="ECO:0000256" key="3">
    <source>
        <dbReference type="ARBA" id="ARBA00022475"/>
    </source>
</evidence>
<organism evidence="9 10">
    <name type="scientific">Paraburkholderia solisilvae</name>
    <dbReference type="NCBI Taxonomy" id="624376"/>
    <lineage>
        <taxon>Bacteria</taxon>
        <taxon>Pseudomonadati</taxon>
        <taxon>Pseudomonadota</taxon>
        <taxon>Betaproteobacteria</taxon>
        <taxon>Burkholderiales</taxon>
        <taxon>Burkholderiaceae</taxon>
        <taxon>Paraburkholderia</taxon>
    </lineage>
</organism>
<proteinExistence type="inferred from homology"/>
<evidence type="ECO:0000256" key="6">
    <source>
        <dbReference type="ARBA" id="ARBA00023136"/>
    </source>
</evidence>
<evidence type="ECO:0000313" key="10">
    <source>
        <dbReference type="Proteomes" id="UP000494329"/>
    </source>
</evidence>
<accession>A0A6J5EWP8</accession>
<keyword evidence="4 8" id="KW-0812">Transmembrane</keyword>
<dbReference type="GO" id="GO:0009306">
    <property type="term" value="P:protein secretion"/>
    <property type="evidence" value="ECO:0007669"/>
    <property type="project" value="InterPro"/>
</dbReference>
<comment type="similarity">
    <text evidence="2">Belongs to the type III secretion exporter family.</text>
</comment>
<keyword evidence="6 8" id="KW-0472">Membrane</keyword>
<keyword evidence="5 8" id="KW-1133">Transmembrane helix</keyword>
<feature type="region of interest" description="Disordered" evidence="7">
    <location>
        <begin position="220"/>
        <end position="249"/>
    </location>
</feature>
<evidence type="ECO:0000256" key="5">
    <source>
        <dbReference type="ARBA" id="ARBA00022989"/>
    </source>
</evidence>
<dbReference type="EMBL" id="CADIKF010000063">
    <property type="protein sequence ID" value="CAB3769475.1"/>
    <property type="molecule type" value="Genomic_DNA"/>
</dbReference>
<dbReference type="InterPro" id="IPR006135">
    <property type="entry name" value="T3SS_substrate_exporter"/>
</dbReference>
<keyword evidence="10" id="KW-1185">Reference proteome</keyword>
<gene>
    <name evidence="9" type="primary">yscU_2</name>
    <name evidence="9" type="ORF">LMG29739_05558</name>
</gene>
<reference evidence="9 10" key="1">
    <citation type="submission" date="2020-04" db="EMBL/GenBank/DDBJ databases">
        <authorList>
            <person name="De Canck E."/>
        </authorList>
    </citation>
    <scope>NUCLEOTIDE SEQUENCE [LARGE SCALE GENOMIC DNA]</scope>
    <source>
        <strain evidence="9 10">LMG 29739</strain>
    </source>
</reference>
<evidence type="ECO:0000256" key="4">
    <source>
        <dbReference type="ARBA" id="ARBA00022692"/>
    </source>
</evidence>
<dbReference type="Pfam" id="PF01312">
    <property type="entry name" value="Bac_export_2"/>
    <property type="match status" value="1"/>
</dbReference>
<evidence type="ECO:0000313" key="9">
    <source>
        <dbReference type="EMBL" id="CAB3769475.1"/>
    </source>
</evidence>
<protein>
    <submittedName>
        <fullName evidence="9">Yop proteins translocation protein U</fullName>
    </submittedName>
</protein>
<name>A0A6J5EWP8_9BURK</name>
<feature type="transmembrane region" description="Helical" evidence="8">
    <location>
        <begin position="80"/>
        <end position="104"/>
    </location>
</feature>
<dbReference type="PANTHER" id="PTHR30531:SF12">
    <property type="entry name" value="FLAGELLAR BIOSYNTHETIC PROTEIN FLHB"/>
    <property type="match status" value="1"/>
</dbReference>
<comment type="subcellular location">
    <subcellularLocation>
        <location evidence="1">Cell membrane</location>
        <topology evidence="1">Multi-pass membrane protein</topology>
    </subcellularLocation>
</comment>
<keyword evidence="3" id="KW-1003">Cell membrane</keyword>
<dbReference type="NCBIfam" id="TIGR01404">
    <property type="entry name" value="FlhB_rel_III"/>
    <property type="match status" value="1"/>
</dbReference>
<dbReference type="InterPro" id="IPR029025">
    <property type="entry name" value="T3SS_substrate_exporter_C"/>
</dbReference>